<protein>
    <submittedName>
        <fullName evidence="2">HD domain-containing protein</fullName>
    </submittedName>
</protein>
<reference evidence="2" key="2">
    <citation type="submission" date="2024-05" db="EMBL/GenBank/DDBJ databases">
        <authorList>
            <person name="Wolfe A."/>
        </authorList>
    </citation>
    <scope>NUCLEOTIDE SEQUENCE</scope>
    <source>
        <strain evidence="2">UMB1064</strain>
    </source>
</reference>
<dbReference type="InterPro" id="IPR052194">
    <property type="entry name" value="MESH1"/>
</dbReference>
<evidence type="ECO:0000313" key="2">
    <source>
        <dbReference type="EMBL" id="MEO3716068.1"/>
    </source>
</evidence>
<dbReference type="GO" id="GO:0008893">
    <property type="term" value="F:guanosine-3',5'-bis(diphosphate) 3'-diphosphatase activity"/>
    <property type="evidence" value="ECO:0007669"/>
    <property type="project" value="TreeGrafter"/>
</dbReference>
<dbReference type="SMART" id="SM00471">
    <property type="entry name" value="HDc"/>
    <property type="match status" value="1"/>
</dbReference>
<evidence type="ECO:0000313" key="3">
    <source>
        <dbReference type="Proteomes" id="UP001223646"/>
    </source>
</evidence>
<accession>A0AAW9SPW6</accession>
<dbReference type="InterPro" id="IPR006674">
    <property type="entry name" value="HD_domain"/>
</dbReference>
<dbReference type="Gene3D" id="1.10.3210.10">
    <property type="entry name" value="Hypothetical protein af1432"/>
    <property type="match status" value="1"/>
</dbReference>
<dbReference type="EMBL" id="JASOOY020000002">
    <property type="protein sequence ID" value="MEO3716068.1"/>
    <property type="molecule type" value="Genomic_DNA"/>
</dbReference>
<name>A0AAW9SPW6_CORAY</name>
<dbReference type="PANTHER" id="PTHR46246:SF1">
    <property type="entry name" value="GUANOSINE-3',5'-BIS(DIPHOSPHATE) 3'-PYROPHOSPHOHYDROLASE MESH1"/>
    <property type="match status" value="1"/>
</dbReference>
<reference evidence="2" key="1">
    <citation type="submission" date="2023-05" db="EMBL/GenBank/DDBJ databases">
        <authorList>
            <person name="Du J."/>
        </authorList>
    </citation>
    <scope>NUCLEOTIDE SEQUENCE</scope>
    <source>
        <strain evidence="2">UMB1064</strain>
    </source>
</reference>
<comment type="caution">
    <text evidence="2">The sequence shown here is derived from an EMBL/GenBank/DDBJ whole genome shotgun (WGS) entry which is preliminary data.</text>
</comment>
<dbReference type="SUPFAM" id="SSF109604">
    <property type="entry name" value="HD-domain/PDEase-like"/>
    <property type="match status" value="1"/>
</dbReference>
<dbReference type="PROSITE" id="PS51831">
    <property type="entry name" value="HD"/>
    <property type="match status" value="1"/>
</dbReference>
<dbReference type="PANTHER" id="PTHR46246">
    <property type="entry name" value="GUANOSINE-3',5'-BIS(DIPHOSPHATE) 3'-PYROPHOSPHOHYDROLASE MESH1"/>
    <property type="match status" value="1"/>
</dbReference>
<sequence>MENADTFASTRPSDRLMRGIAIASRAHDGHYRKGSGVPYISHPMAVMLIAASVTNDEDVLLAALFHDILEDVPENYSRAEMKDEFGSRVVEIVEGVTKDSSLPLWQDRADAYLEQLSRGSEESLIVAAADKFHNLSQTLEDLDRDGHALWQRFRSTPSQQLWWYTSVRNVIAERRPDMPLLDDLDVLIERLDSWVQET</sequence>
<dbReference type="AlphaFoldDB" id="A0AAW9SPW6"/>
<gene>
    <name evidence="2" type="ORF">QP460_000470</name>
</gene>
<dbReference type="Pfam" id="PF13328">
    <property type="entry name" value="HD_4"/>
    <property type="match status" value="1"/>
</dbReference>
<dbReference type="RefSeq" id="WP_284827122.1">
    <property type="nucleotide sequence ID" value="NZ_JASOOY020000002.1"/>
</dbReference>
<dbReference type="InterPro" id="IPR003607">
    <property type="entry name" value="HD/PDEase_dom"/>
</dbReference>
<organism evidence="2 3">
    <name type="scientific">Corynebacterium amycolatum</name>
    <dbReference type="NCBI Taxonomy" id="43765"/>
    <lineage>
        <taxon>Bacteria</taxon>
        <taxon>Bacillati</taxon>
        <taxon>Actinomycetota</taxon>
        <taxon>Actinomycetes</taxon>
        <taxon>Mycobacteriales</taxon>
        <taxon>Corynebacteriaceae</taxon>
        <taxon>Corynebacterium</taxon>
    </lineage>
</organism>
<dbReference type="Proteomes" id="UP001223646">
    <property type="component" value="Unassembled WGS sequence"/>
</dbReference>
<evidence type="ECO:0000259" key="1">
    <source>
        <dbReference type="PROSITE" id="PS51831"/>
    </source>
</evidence>
<feature type="domain" description="HD" evidence="1">
    <location>
        <begin position="39"/>
        <end position="135"/>
    </location>
</feature>
<dbReference type="CDD" id="cd00077">
    <property type="entry name" value="HDc"/>
    <property type="match status" value="1"/>
</dbReference>
<proteinExistence type="predicted"/>